<feature type="signal peptide" evidence="1">
    <location>
        <begin position="1"/>
        <end position="18"/>
    </location>
</feature>
<evidence type="ECO:0008006" key="4">
    <source>
        <dbReference type="Google" id="ProtNLM"/>
    </source>
</evidence>
<proteinExistence type="predicted"/>
<keyword evidence="1" id="KW-0732">Signal</keyword>
<evidence type="ECO:0000313" key="2">
    <source>
        <dbReference type="EMBL" id="TKD01827.1"/>
    </source>
</evidence>
<protein>
    <recommendedName>
        <fullName evidence="4">Tetratricopeptide repeat protein</fullName>
    </recommendedName>
</protein>
<gene>
    <name evidence="2" type="ORF">E8A74_30035</name>
</gene>
<organism evidence="2 3">
    <name type="scientific">Polyangium fumosum</name>
    <dbReference type="NCBI Taxonomy" id="889272"/>
    <lineage>
        <taxon>Bacteria</taxon>
        <taxon>Pseudomonadati</taxon>
        <taxon>Myxococcota</taxon>
        <taxon>Polyangia</taxon>
        <taxon>Polyangiales</taxon>
        <taxon>Polyangiaceae</taxon>
        <taxon>Polyangium</taxon>
    </lineage>
</organism>
<dbReference type="RefSeq" id="WP_136932539.1">
    <property type="nucleotide sequence ID" value="NZ_SSMQ01000037.1"/>
</dbReference>
<evidence type="ECO:0000313" key="3">
    <source>
        <dbReference type="Proteomes" id="UP000309215"/>
    </source>
</evidence>
<dbReference type="InterPro" id="IPR038537">
    <property type="entry name" value="TatT_sf"/>
</dbReference>
<evidence type="ECO:0000256" key="1">
    <source>
        <dbReference type="SAM" id="SignalP"/>
    </source>
</evidence>
<dbReference type="OrthoDB" id="5290315at2"/>
<dbReference type="AlphaFoldDB" id="A0A4U1J3R5"/>
<dbReference type="PROSITE" id="PS51257">
    <property type="entry name" value="PROKAR_LIPOPROTEIN"/>
    <property type="match status" value="1"/>
</dbReference>
<dbReference type="InterPro" id="IPR031823">
    <property type="entry name" value="TatT"/>
</dbReference>
<name>A0A4U1J3R5_9BACT</name>
<accession>A0A4U1J3R5</accession>
<dbReference type="Proteomes" id="UP000309215">
    <property type="component" value="Unassembled WGS sequence"/>
</dbReference>
<comment type="caution">
    <text evidence="2">The sequence shown here is derived from an EMBL/GenBank/DDBJ whole genome shotgun (WGS) entry which is preliminary data.</text>
</comment>
<sequence length="308" mass="33929">MRPLQTLSVLALSALSLASTGCIKKMFLEGQIEATSTASAAIDTLTDYEIAKVVAFNGIGQFEGMHYLAPDNEDALFALVKTWTSATFAFIEDELEDAEDAEGLEGPRYLYLKNRAAAGYDRGLQYGLKLLEIYHPGFEAARKNDDAMRAYTAQFTDAERDTPALFWAGYAWISKTNILKDDAAAVGDLWIGVALMERAVALDPKFMYGNGHTILGAYHARTAMAELDDAKKHFDQALAIHGGKMLLTQVQYAGKYHCLKGDKDSYVKALTAVVEAGDVLPEQRLANVVAKRRAMRYLGKVRMRECGF</sequence>
<dbReference type="Pfam" id="PF16811">
    <property type="entry name" value="TAtT"/>
    <property type="match status" value="1"/>
</dbReference>
<feature type="chain" id="PRO_5020933961" description="Tetratricopeptide repeat protein" evidence="1">
    <location>
        <begin position="19"/>
        <end position="308"/>
    </location>
</feature>
<reference evidence="2 3" key="1">
    <citation type="submission" date="2019-04" db="EMBL/GenBank/DDBJ databases">
        <authorList>
            <person name="Li Y."/>
            <person name="Wang J."/>
        </authorList>
    </citation>
    <scope>NUCLEOTIDE SEQUENCE [LARGE SCALE GENOMIC DNA]</scope>
    <source>
        <strain evidence="2 3">DSM 14668</strain>
    </source>
</reference>
<dbReference type="EMBL" id="SSMQ01000037">
    <property type="protein sequence ID" value="TKD01827.1"/>
    <property type="molecule type" value="Genomic_DNA"/>
</dbReference>
<dbReference type="Gene3D" id="1.25.40.920">
    <property type="entry name" value="TRAP transporter T-component"/>
    <property type="match status" value="1"/>
</dbReference>
<keyword evidence="3" id="KW-1185">Reference proteome</keyword>